<sequence>MHRRLLCLVFSAVALFFLATTYHLAGEKLTRLAGPSFSHPKANAPVPSPSPKENPTETSDAKHTVESSEPESKKEKPAENTEKPAKQVEILSKKDLDTYLDVIFDRKNSESKLEDLRLACRPINETRYKELKEWKHAVDRRPWYFALNLYQVQELLPQLMGSIVRAARYLGTENSALSIVEGNSKDATVQILEAMREGLKAENMQYYFESSDLSPNAEGADRIDILAELRNMALKPLLQDHKHFSANSTAVFINDVAICPNDILELMWQRIKLGAVQTCAMDWNYHDGKHPVFYDVWVTRTMQGDSFFHIPKDGSWDDAWHMFPNDTVTGKRFSEWRPFQVYSCWNGATAFSALPLMEGVRFRKFAGNECVQGEPQLFGKDLWLRGYGRIAVVPTINLDYKIENARRIKKDRGYTEDLINDKDPNDDLIEWQTTPPEKTLCQVGWHNQFWQSWNLDYENKTASDW</sequence>
<dbReference type="Proteomes" id="UP000039046">
    <property type="component" value="Unassembled WGS sequence"/>
</dbReference>
<reference evidence="2 3" key="1">
    <citation type="journal article" date="2015" name="Genome Announc.">
        <title>Draft Genome Sequence and Gene Annotation of the Entomopathogenic Fungus Verticillium hemipterigenum.</title>
        <authorList>
            <person name="Horn F."/>
            <person name="Habel A."/>
            <person name="Scharf D.H."/>
            <person name="Dworschak J."/>
            <person name="Brakhage A.A."/>
            <person name="Guthke R."/>
            <person name="Hertweck C."/>
            <person name="Linde J."/>
        </authorList>
    </citation>
    <scope>NUCLEOTIDE SEQUENCE [LARGE SCALE GENOMIC DNA]</scope>
</reference>
<accession>A0A0A1TQ10</accession>
<dbReference type="PANTHER" id="PTHR34144:SF5">
    <property type="entry name" value="ALPHA-1,3-MANNOSYLTRANSFERASE CMT1"/>
    <property type="match status" value="1"/>
</dbReference>
<evidence type="ECO:0000256" key="1">
    <source>
        <dbReference type="SAM" id="MobiDB-lite"/>
    </source>
</evidence>
<evidence type="ECO:0000313" key="2">
    <source>
        <dbReference type="EMBL" id="CEJ93002.1"/>
    </source>
</evidence>
<dbReference type="EMBL" id="CDHN01000005">
    <property type="protein sequence ID" value="CEJ93002.1"/>
    <property type="molecule type" value="Genomic_DNA"/>
</dbReference>
<proteinExistence type="predicted"/>
<protein>
    <recommendedName>
        <fullName evidence="4">Alpha-1,3-mannosyltransferase CMT1</fullName>
    </recommendedName>
</protein>
<dbReference type="Pfam" id="PF11735">
    <property type="entry name" value="CAP59_mtransfer"/>
    <property type="match status" value="1"/>
</dbReference>
<dbReference type="PANTHER" id="PTHR34144">
    <property type="entry name" value="CHROMOSOME 8, WHOLE GENOME SHOTGUN SEQUENCE"/>
    <property type="match status" value="1"/>
</dbReference>
<keyword evidence="3" id="KW-1185">Reference proteome</keyword>
<evidence type="ECO:0008006" key="4">
    <source>
        <dbReference type="Google" id="ProtNLM"/>
    </source>
</evidence>
<gene>
    <name evidence="2" type="ORF">VHEMI08623</name>
</gene>
<feature type="compositionally biased region" description="Basic and acidic residues" evidence="1">
    <location>
        <begin position="59"/>
        <end position="87"/>
    </location>
</feature>
<dbReference type="OrthoDB" id="158672at2759"/>
<organism evidence="2 3">
    <name type="scientific">[Torrubiella] hemipterigena</name>
    <dbReference type="NCBI Taxonomy" id="1531966"/>
    <lineage>
        <taxon>Eukaryota</taxon>
        <taxon>Fungi</taxon>
        <taxon>Dikarya</taxon>
        <taxon>Ascomycota</taxon>
        <taxon>Pezizomycotina</taxon>
        <taxon>Sordariomycetes</taxon>
        <taxon>Hypocreomycetidae</taxon>
        <taxon>Hypocreales</taxon>
        <taxon>Clavicipitaceae</taxon>
        <taxon>Clavicipitaceae incertae sedis</taxon>
        <taxon>'Torrubiella' clade</taxon>
    </lineage>
</organism>
<dbReference type="AlphaFoldDB" id="A0A0A1TQ10"/>
<feature type="region of interest" description="Disordered" evidence="1">
    <location>
        <begin position="34"/>
        <end position="87"/>
    </location>
</feature>
<evidence type="ECO:0000313" key="3">
    <source>
        <dbReference type="Proteomes" id="UP000039046"/>
    </source>
</evidence>
<dbReference type="InterPro" id="IPR021047">
    <property type="entry name" value="Mannosyltransferase_CMT1"/>
</dbReference>
<dbReference type="HOGENOM" id="CLU_036740_1_0_1"/>
<name>A0A0A1TQ10_9HYPO</name>